<gene>
    <name evidence="2" type="primary">iclR3</name>
    <name evidence="2" type="ORF">HSR122_2576</name>
</gene>
<dbReference type="InterPro" id="IPR050707">
    <property type="entry name" value="HTH_MetabolicPath_Reg"/>
</dbReference>
<accession>A0A897NBB4</accession>
<feature type="domain" description="IclR-ED" evidence="1">
    <location>
        <begin position="13"/>
        <end position="195"/>
    </location>
</feature>
<dbReference type="GO" id="GO:0003677">
    <property type="term" value="F:DNA binding"/>
    <property type="evidence" value="ECO:0007669"/>
    <property type="project" value="UniProtKB-KW"/>
</dbReference>
<dbReference type="Pfam" id="PF01614">
    <property type="entry name" value="IclR_C"/>
    <property type="match status" value="1"/>
</dbReference>
<dbReference type="InterPro" id="IPR014757">
    <property type="entry name" value="Tscrpt_reg_IclR_C"/>
</dbReference>
<evidence type="ECO:0000313" key="3">
    <source>
        <dbReference type="Proteomes" id="UP000662973"/>
    </source>
</evidence>
<dbReference type="SUPFAM" id="SSF55781">
    <property type="entry name" value="GAF domain-like"/>
    <property type="match status" value="1"/>
</dbReference>
<dbReference type="PROSITE" id="PS51078">
    <property type="entry name" value="ICLR_ED"/>
    <property type="match status" value="1"/>
</dbReference>
<name>A0A897NBB4_9EURY</name>
<keyword evidence="2" id="KW-0238">DNA-binding</keyword>
<sequence length="195" mass="21010">MIKDGQTYRTSLRFLEIGATARTHFDLYNVGRPHAENLSDATGLSASLLTFEREQLTCLYTASAMDVNGSPITTGDVLPLHCTAPGKAILAAHSAEEAAVLLSESERTPCTENTQSTEALRESLEDIRTQGWAVDREEWQTGIRCIATAVSDTDGNLHGALCVTGPTDSLSGKRFEQDVPGLLISSAQEIRSKLS</sequence>
<dbReference type="InterPro" id="IPR029016">
    <property type="entry name" value="GAF-like_dom_sf"/>
</dbReference>
<dbReference type="Proteomes" id="UP000662973">
    <property type="component" value="Chromosome"/>
</dbReference>
<protein>
    <submittedName>
        <fullName evidence="2">DNA-binding transcriptional regulator, IclR family</fullName>
    </submittedName>
</protein>
<keyword evidence="3" id="KW-1185">Reference proteome</keyword>
<dbReference type="PANTHER" id="PTHR30136:SF35">
    <property type="entry name" value="HTH-TYPE TRANSCRIPTIONAL REGULATOR RV1719"/>
    <property type="match status" value="1"/>
</dbReference>
<reference evidence="2 3" key="1">
    <citation type="submission" date="2020-11" db="EMBL/GenBank/DDBJ databases">
        <title>Carbohydrate-dependent, anaerobic sulfur respiration: A novel catabolism in halophilic archaea.</title>
        <authorList>
            <person name="Sorokin D.Y."/>
            <person name="Messina E."/>
            <person name="Smedile F."/>
            <person name="La Cono V."/>
            <person name="Hallsworth J.E."/>
            <person name="Yakimov M.M."/>
        </authorList>
    </citation>
    <scope>NUCLEOTIDE SEQUENCE [LARGE SCALE GENOMIC DNA]</scope>
    <source>
        <strain evidence="2 3">HSR12-2</strain>
    </source>
</reference>
<dbReference type="PANTHER" id="PTHR30136">
    <property type="entry name" value="HELIX-TURN-HELIX TRANSCRIPTIONAL REGULATOR, ICLR FAMILY"/>
    <property type="match status" value="1"/>
</dbReference>
<evidence type="ECO:0000259" key="1">
    <source>
        <dbReference type="PROSITE" id="PS51078"/>
    </source>
</evidence>
<dbReference type="EMBL" id="CP064788">
    <property type="protein sequence ID" value="QSG09952.1"/>
    <property type="molecule type" value="Genomic_DNA"/>
</dbReference>
<dbReference type="GO" id="GO:0003700">
    <property type="term" value="F:DNA-binding transcription factor activity"/>
    <property type="evidence" value="ECO:0007669"/>
    <property type="project" value="TreeGrafter"/>
</dbReference>
<dbReference type="KEGG" id="hds:HSR122_2576"/>
<evidence type="ECO:0000313" key="2">
    <source>
        <dbReference type="EMBL" id="QSG09952.1"/>
    </source>
</evidence>
<dbReference type="GO" id="GO:0045892">
    <property type="term" value="P:negative regulation of DNA-templated transcription"/>
    <property type="evidence" value="ECO:0007669"/>
    <property type="project" value="TreeGrafter"/>
</dbReference>
<organism evidence="2 3">
    <name type="scientific">Halapricum desulfuricans</name>
    <dbReference type="NCBI Taxonomy" id="2841257"/>
    <lineage>
        <taxon>Archaea</taxon>
        <taxon>Methanobacteriati</taxon>
        <taxon>Methanobacteriota</taxon>
        <taxon>Stenosarchaea group</taxon>
        <taxon>Halobacteria</taxon>
        <taxon>Halobacteriales</taxon>
        <taxon>Haloarculaceae</taxon>
        <taxon>Halapricum</taxon>
    </lineage>
</organism>
<dbReference type="AlphaFoldDB" id="A0A897NBB4"/>
<dbReference type="Gene3D" id="3.30.450.40">
    <property type="match status" value="1"/>
</dbReference>
<proteinExistence type="predicted"/>